<dbReference type="InterPro" id="IPR017968">
    <property type="entry name" value="Acylphosphatase_CS"/>
</dbReference>
<dbReference type="Gene3D" id="3.30.70.100">
    <property type="match status" value="1"/>
</dbReference>
<dbReference type="PROSITE" id="PS51160">
    <property type="entry name" value="ACYLPHOSPHATASE_3"/>
    <property type="match status" value="1"/>
</dbReference>
<comment type="catalytic activity">
    <reaction evidence="4 5">
        <text>an acyl phosphate + H2O = a carboxylate + phosphate + H(+)</text>
        <dbReference type="Rhea" id="RHEA:14965"/>
        <dbReference type="ChEBI" id="CHEBI:15377"/>
        <dbReference type="ChEBI" id="CHEBI:15378"/>
        <dbReference type="ChEBI" id="CHEBI:29067"/>
        <dbReference type="ChEBI" id="CHEBI:43474"/>
        <dbReference type="ChEBI" id="CHEBI:59918"/>
        <dbReference type="EC" id="3.6.1.7"/>
    </reaction>
</comment>
<comment type="caution">
    <text evidence="8">The sequence shown here is derived from an EMBL/GenBank/DDBJ whole genome shotgun (WGS) entry which is preliminary data.</text>
</comment>
<dbReference type="Proteomes" id="UP000013085">
    <property type="component" value="Unassembled WGS sequence"/>
</dbReference>
<dbReference type="EMBL" id="AGYR01000006">
    <property type="protein sequence ID" value="ENZ19085.1"/>
    <property type="molecule type" value="Genomic_DNA"/>
</dbReference>
<dbReference type="PRINTS" id="PR00112">
    <property type="entry name" value="ACYLPHPHTASE"/>
</dbReference>
<accession>A0A0E2HG33</accession>
<evidence type="ECO:0000313" key="9">
    <source>
        <dbReference type="Proteomes" id="UP000013085"/>
    </source>
</evidence>
<dbReference type="PATRIC" id="fig|999408.3.peg.1022"/>
<dbReference type="PANTHER" id="PTHR47268:SF4">
    <property type="entry name" value="ACYLPHOSPHATASE"/>
    <property type="match status" value="1"/>
</dbReference>
<evidence type="ECO:0000256" key="5">
    <source>
        <dbReference type="PROSITE-ProRule" id="PRU00520"/>
    </source>
</evidence>
<comment type="similarity">
    <text evidence="1 6">Belongs to the acylphosphatase family.</text>
</comment>
<dbReference type="PANTHER" id="PTHR47268">
    <property type="entry name" value="ACYLPHOSPHATASE"/>
    <property type="match status" value="1"/>
</dbReference>
<protein>
    <recommendedName>
        <fullName evidence="3 5">acylphosphatase</fullName>
        <ecNumber evidence="2 5">3.6.1.7</ecNumber>
    </recommendedName>
</protein>
<dbReference type="Pfam" id="PF00708">
    <property type="entry name" value="Acylphosphatase"/>
    <property type="match status" value="1"/>
</dbReference>
<evidence type="ECO:0000256" key="1">
    <source>
        <dbReference type="ARBA" id="ARBA00005614"/>
    </source>
</evidence>
<name>A0A0E2HG33_9FIRM</name>
<evidence type="ECO:0000256" key="3">
    <source>
        <dbReference type="ARBA" id="ARBA00015991"/>
    </source>
</evidence>
<evidence type="ECO:0000256" key="6">
    <source>
        <dbReference type="RuleBase" id="RU004168"/>
    </source>
</evidence>
<dbReference type="GO" id="GO:0003998">
    <property type="term" value="F:acylphosphatase activity"/>
    <property type="evidence" value="ECO:0007669"/>
    <property type="project" value="UniProtKB-EC"/>
</dbReference>
<dbReference type="HOGENOM" id="CLU_141932_2_0_9"/>
<feature type="active site" evidence="5">
    <location>
        <position position="43"/>
    </location>
</feature>
<gene>
    <name evidence="8" type="ORF">HMPREF1090_00957</name>
</gene>
<proteinExistence type="inferred from homology"/>
<feature type="active site" evidence="5">
    <location>
        <position position="25"/>
    </location>
</feature>
<evidence type="ECO:0000256" key="2">
    <source>
        <dbReference type="ARBA" id="ARBA00012150"/>
    </source>
</evidence>
<feature type="domain" description="Acylphosphatase-like" evidence="7">
    <location>
        <begin position="10"/>
        <end position="95"/>
    </location>
</feature>
<evidence type="ECO:0000256" key="4">
    <source>
        <dbReference type="ARBA" id="ARBA00047645"/>
    </source>
</evidence>
<sequence length="95" mass="10970">MGDICMKKVRKHIIFSGRVQGVGFRYTSCYLARPLGLTGWVKNLWNGDVEMEVQGDPLAIGRFLRNLEQGRFIHIEHMEAEDIPVIEEGSFREIY</sequence>
<dbReference type="AlphaFoldDB" id="A0A0E2HG33"/>
<keyword evidence="5" id="KW-0378">Hydrolase</keyword>
<organism evidence="8 9">
    <name type="scientific">[Clostridium] clostridioforme 90A8</name>
    <dbReference type="NCBI Taxonomy" id="999408"/>
    <lineage>
        <taxon>Bacteria</taxon>
        <taxon>Bacillati</taxon>
        <taxon>Bacillota</taxon>
        <taxon>Clostridia</taxon>
        <taxon>Lachnospirales</taxon>
        <taxon>Lachnospiraceae</taxon>
        <taxon>Enterocloster</taxon>
    </lineage>
</organism>
<dbReference type="InterPro" id="IPR036046">
    <property type="entry name" value="Acylphosphatase-like_dom_sf"/>
</dbReference>
<dbReference type="InterPro" id="IPR020456">
    <property type="entry name" value="Acylphosphatase"/>
</dbReference>
<dbReference type="SUPFAM" id="SSF54975">
    <property type="entry name" value="Acylphosphatase/BLUF domain-like"/>
    <property type="match status" value="1"/>
</dbReference>
<evidence type="ECO:0000259" key="7">
    <source>
        <dbReference type="PROSITE" id="PS51160"/>
    </source>
</evidence>
<reference evidence="8 9" key="1">
    <citation type="submission" date="2013-01" db="EMBL/GenBank/DDBJ databases">
        <title>The Genome Sequence of Clostridium clostridioforme 90A8.</title>
        <authorList>
            <consortium name="The Broad Institute Genome Sequencing Platform"/>
            <person name="Earl A."/>
            <person name="Ward D."/>
            <person name="Feldgarden M."/>
            <person name="Gevers D."/>
            <person name="Courvalin P."/>
            <person name="Lambert T."/>
            <person name="Walker B."/>
            <person name="Young S.K."/>
            <person name="Zeng Q."/>
            <person name="Gargeya S."/>
            <person name="Fitzgerald M."/>
            <person name="Haas B."/>
            <person name="Abouelleil A."/>
            <person name="Alvarado L."/>
            <person name="Arachchi H.M."/>
            <person name="Berlin A.M."/>
            <person name="Chapman S.B."/>
            <person name="Dewar J."/>
            <person name="Goldberg J."/>
            <person name="Griggs A."/>
            <person name="Gujja S."/>
            <person name="Hansen M."/>
            <person name="Howarth C."/>
            <person name="Imamovic A."/>
            <person name="Larimer J."/>
            <person name="McCowan C."/>
            <person name="Murphy C."/>
            <person name="Neiman D."/>
            <person name="Pearson M."/>
            <person name="Priest M."/>
            <person name="Roberts A."/>
            <person name="Saif S."/>
            <person name="Shea T."/>
            <person name="Sisk P."/>
            <person name="Sykes S."/>
            <person name="Wortman J."/>
            <person name="Nusbaum C."/>
            <person name="Birren B."/>
        </authorList>
    </citation>
    <scope>NUCLEOTIDE SEQUENCE [LARGE SCALE GENOMIC DNA]</scope>
    <source>
        <strain evidence="8 9">90A8</strain>
    </source>
</reference>
<dbReference type="EC" id="3.6.1.7" evidence="2 5"/>
<evidence type="ECO:0000313" key="8">
    <source>
        <dbReference type="EMBL" id="ENZ19085.1"/>
    </source>
</evidence>
<dbReference type="PROSITE" id="PS00151">
    <property type="entry name" value="ACYLPHOSPHATASE_2"/>
    <property type="match status" value="1"/>
</dbReference>
<dbReference type="InterPro" id="IPR001792">
    <property type="entry name" value="Acylphosphatase-like_dom"/>
</dbReference>